<dbReference type="Gene3D" id="3.10.20.10">
    <property type="match status" value="1"/>
</dbReference>
<accession>A0ABR8NZU2</accession>
<comment type="function">
    <text evidence="3">Required for formate dehydrogenase (FDH) activity. Acts as a sulfur carrier protein that transfers sulfur from IscS to the molybdenum cofactor prior to its insertion into FDH.</text>
</comment>
<dbReference type="HAMAP" id="MF_00187">
    <property type="entry name" value="FdhD"/>
    <property type="match status" value="1"/>
</dbReference>
<proteinExistence type="inferred from homology"/>
<gene>
    <name evidence="3 4" type="primary">fdhD</name>
    <name evidence="4" type="ORF">IF202_03140</name>
</gene>
<dbReference type="RefSeq" id="WP_191593401.1">
    <property type="nucleotide sequence ID" value="NZ_JACYFC010000001.1"/>
</dbReference>
<sequence>MQNSSLIFSGYQDFIFRRSDEWSRLESTPLVEEIPLAISVNGISYAVMMVSPIDLDSFVVGFALSEGIIEHLSDIRDINTDKTRIQLDIESITINLEISSRRFAHFKQKKQAHLGATGCGLCGVESLAQAIPVLTKLAPSQSIKVNELVPLREKLFEHQVLGNKTGAIHAALLIDPDNQVICCMEDIGRHNTLDKVIGYALQNNIHLHNHNVLMSSRCSTELIQKAVRVGLSHLTHLASPSTLAVKLAKHYGLTLIHLPKKDAPRIFASSFKLEDIVDEQKR</sequence>
<dbReference type="NCBIfam" id="TIGR00129">
    <property type="entry name" value="fdhD_narQ"/>
    <property type="match status" value="1"/>
</dbReference>
<comment type="caution">
    <text evidence="3">Lacks conserved residue(s) required for the propagation of feature annotation.</text>
</comment>
<comment type="similarity">
    <text evidence="3">Belongs to the FdhD family.</text>
</comment>
<comment type="subcellular location">
    <subcellularLocation>
        <location evidence="3">Cytoplasm</location>
    </subcellularLocation>
</comment>
<reference evidence="4 5" key="1">
    <citation type="submission" date="2020-09" db="EMBL/GenBank/DDBJ databases">
        <title>Marinomonas sp. nov., isolated from the cysticercosis algae of Qingdao, China.</title>
        <authorList>
            <person name="Sun X."/>
        </authorList>
    </citation>
    <scope>NUCLEOTIDE SEQUENCE [LARGE SCALE GENOMIC DNA]</scope>
    <source>
        <strain evidence="4 5">SM2066</strain>
    </source>
</reference>
<dbReference type="SUPFAM" id="SSF53927">
    <property type="entry name" value="Cytidine deaminase-like"/>
    <property type="match status" value="1"/>
</dbReference>
<dbReference type="PANTHER" id="PTHR30592:SF1">
    <property type="entry name" value="SULFUR CARRIER PROTEIN FDHD"/>
    <property type="match status" value="1"/>
</dbReference>
<dbReference type="EMBL" id="JACYFC010000001">
    <property type="protein sequence ID" value="MBD5770032.1"/>
    <property type="molecule type" value="Genomic_DNA"/>
</dbReference>
<comment type="caution">
    <text evidence="4">The sequence shown here is derived from an EMBL/GenBank/DDBJ whole genome shotgun (WGS) entry which is preliminary data.</text>
</comment>
<name>A0ABR8NZU2_9GAMM</name>
<dbReference type="Pfam" id="PF02634">
    <property type="entry name" value="FdhD-NarQ"/>
    <property type="match status" value="1"/>
</dbReference>
<keyword evidence="1 3" id="KW-0963">Cytoplasm</keyword>
<dbReference type="PANTHER" id="PTHR30592">
    <property type="entry name" value="FORMATE DEHYDROGENASE"/>
    <property type="match status" value="1"/>
</dbReference>
<dbReference type="Gene3D" id="3.40.140.10">
    <property type="entry name" value="Cytidine Deaminase, domain 2"/>
    <property type="match status" value="1"/>
</dbReference>
<dbReference type="Proteomes" id="UP000604161">
    <property type="component" value="Unassembled WGS sequence"/>
</dbReference>
<evidence type="ECO:0000256" key="2">
    <source>
        <dbReference type="ARBA" id="ARBA00023150"/>
    </source>
</evidence>
<evidence type="ECO:0000256" key="1">
    <source>
        <dbReference type="ARBA" id="ARBA00022490"/>
    </source>
</evidence>
<evidence type="ECO:0000313" key="4">
    <source>
        <dbReference type="EMBL" id="MBD5770032.1"/>
    </source>
</evidence>
<feature type="active site" description="Cysteine persulfide intermediate" evidence="3">
    <location>
        <position position="119"/>
    </location>
</feature>
<dbReference type="InterPro" id="IPR003786">
    <property type="entry name" value="FdhD"/>
</dbReference>
<keyword evidence="5" id="KW-1185">Reference proteome</keyword>
<organism evidence="4 5">
    <name type="scientific">Marinomonas colpomeniae</name>
    <dbReference type="NCBI Taxonomy" id="2774408"/>
    <lineage>
        <taxon>Bacteria</taxon>
        <taxon>Pseudomonadati</taxon>
        <taxon>Pseudomonadota</taxon>
        <taxon>Gammaproteobacteria</taxon>
        <taxon>Oceanospirillales</taxon>
        <taxon>Oceanospirillaceae</taxon>
        <taxon>Marinomonas</taxon>
    </lineage>
</organism>
<evidence type="ECO:0000313" key="5">
    <source>
        <dbReference type="Proteomes" id="UP000604161"/>
    </source>
</evidence>
<evidence type="ECO:0000256" key="3">
    <source>
        <dbReference type="HAMAP-Rule" id="MF_00187"/>
    </source>
</evidence>
<keyword evidence="2 3" id="KW-0501">Molybdenum cofactor biosynthesis</keyword>
<protein>
    <recommendedName>
        <fullName evidence="3">Sulfur carrier protein FdhD</fullName>
    </recommendedName>
</protein>
<dbReference type="PIRSF" id="PIRSF015626">
    <property type="entry name" value="FdhD"/>
    <property type="match status" value="1"/>
</dbReference>
<dbReference type="InterPro" id="IPR016193">
    <property type="entry name" value="Cytidine_deaminase-like"/>
</dbReference>